<dbReference type="AlphaFoldDB" id="A0A540NPZ3"/>
<evidence type="ECO:0000313" key="2">
    <source>
        <dbReference type="EMBL" id="TQE13107.1"/>
    </source>
</evidence>
<feature type="region of interest" description="Disordered" evidence="1">
    <location>
        <begin position="48"/>
        <end position="92"/>
    </location>
</feature>
<evidence type="ECO:0000313" key="3">
    <source>
        <dbReference type="Proteomes" id="UP000315295"/>
    </source>
</evidence>
<organism evidence="2 3">
    <name type="scientific">Malus baccata</name>
    <name type="common">Siberian crab apple</name>
    <name type="synonym">Pyrus baccata</name>
    <dbReference type="NCBI Taxonomy" id="106549"/>
    <lineage>
        <taxon>Eukaryota</taxon>
        <taxon>Viridiplantae</taxon>
        <taxon>Streptophyta</taxon>
        <taxon>Embryophyta</taxon>
        <taxon>Tracheophyta</taxon>
        <taxon>Spermatophyta</taxon>
        <taxon>Magnoliopsida</taxon>
        <taxon>eudicotyledons</taxon>
        <taxon>Gunneridae</taxon>
        <taxon>Pentapetalae</taxon>
        <taxon>rosids</taxon>
        <taxon>fabids</taxon>
        <taxon>Rosales</taxon>
        <taxon>Rosaceae</taxon>
        <taxon>Amygdaloideae</taxon>
        <taxon>Maleae</taxon>
        <taxon>Malus</taxon>
    </lineage>
</organism>
<sequence length="92" mass="10159">MTSSCLAAPKRVMLGGMYGQEQPQHHRVEGGKAMEKSIVKYPRSCLNSHNIDSHHNIPRQYYNNPSGGDGSDGDNGKYRPNTSLTWDSTHAS</sequence>
<comment type="caution">
    <text evidence="2">The sequence shown here is derived from an EMBL/GenBank/DDBJ whole genome shotgun (WGS) entry which is preliminary data.</text>
</comment>
<accession>A0A540NPZ3</accession>
<proteinExistence type="predicted"/>
<name>A0A540NPZ3_MALBA</name>
<evidence type="ECO:0000256" key="1">
    <source>
        <dbReference type="SAM" id="MobiDB-lite"/>
    </source>
</evidence>
<dbReference type="PANTHER" id="PTHR36040:SF3">
    <property type="entry name" value="OS04G0188500 PROTEIN"/>
    <property type="match status" value="1"/>
</dbReference>
<protein>
    <submittedName>
        <fullName evidence="2">Uncharacterized protein</fullName>
    </submittedName>
</protein>
<dbReference type="PANTHER" id="PTHR36040">
    <property type="entry name" value="OS04G0188500 PROTEIN"/>
    <property type="match status" value="1"/>
</dbReference>
<reference evidence="2 3" key="1">
    <citation type="journal article" date="2019" name="G3 (Bethesda)">
        <title>Sequencing of a Wild Apple (Malus baccata) Genome Unravels the Differences Between Cultivated and Wild Apple Species Regarding Disease Resistance and Cold Tolerance.</title>
        <authorList>
            <person name="Chen X."/>
        </authorList>
    </citation>
    <scope>NUCLEOTIDE SEQUENCE [LARGE SCALE GENOMIC DNA]</scope>
    <source>
        <strain evidence="3">cv. Shandingzi</strain>
        <tissue evidence="2">Leaves</tissue>
    </source>
</reference>
<gene>
    <name evidence="2" type="ORF">C1H46_001191</name>
</gene>
<dbReference type="Proteomes" id="UP000315295">
    <property type="component" value="Unassembled WGS sequence"/>
</dbReference>
<feature type="compositionally biased region" description="Polar residues" evidence="1">
    <location>
        <begin position="80"/>
        <end position="92"/>
    </location>
</feature>
<keyword evidence="3" id="KW-1185">Reference proteome</keyword>
<dbReference type="EMBL" id="VIEB01000013">
    <property type="protein sequence ID" value="TQE13107.1"/>
    <property type="molecule type" value="Genomic_DNA"/>
</dbReference>